<name>A0AAX6MC82_9PEZI</name>
<dbReference type="AlphaFoldDB" id="A0AAX6MC82"/>
<accession>A0AAX6MC82</accession>
<gene>
    <name evidence="1" type="ORF">Daesc_008397</name>
</gene>
<evidence type="ECO:0000313" key="2">
    <source>
        <dbReference type="Proteomes" id="UP001369815"/>
    </source>
</evidence>
<dbReference type="Proteomes" id="UP001369815">
    <property type="component" value="Unassembled WGS sequence"/>
</dbReference>
<comment type="caution">
    <text evidence="1">The sequence shown here is derived from an EMBL/GenBank/DDBJ whole genome shotgun (WGS) entry which is preliminary data.</text>
</comment>
<reference evidence="1 2" key="1">
    <citation type="journal article" date="2024" name="Front Chem Biol">
        <title>Unveiling the potential of Daldinia eschscholtzii MFLUCC 19-0629 through bioactivity and bioinformatics studies for enhanced sustainable agriculture production.</title>
        <authorList>
            <person name="Brooks S."/>
            <person name="Weaver J.A."/>
            <person name="Klomchit A."/>
            <person name="Alharthi S.A."/>
            <person name="Onlamun T."/>
            <person name="Nurani R."/>
            <person name="Vong T.K."/>
            <person name="Alberti F."/>
            <person name="Greco C."/>
        </authorList>
    </citation>
    <scope>NUCLEOTIDE SEQUENCE [LARGE SCALE GENOMIC DNA]</scope>
    <source>
        <strain evidence="1">MFLUCC 19-0629</strain>
    </source>
</reference>
<organism evidence="1 2">
    <name type="scientific">Daldinia eschscholtzii</name>
    <dbReference type="NCBI Taxonomy" id="292717"/>
    <lineage>
        <taxon>Eukaryota</taxon>
        <taxon>Fungi</taxon>
        <taxon>Dikarya</taxon>
        <taxon>Ascomycota</taxon>
        <taxon>Pezizomycotina</taxon>
        <taxon>Sordariomycetes</taxon>
        <taxon>Xylariomycetidae</taxon>
        <taxon>Xylariales</taxon>
        <taxon>Hypoxylaceae</taxon>
        <taxon>Daldinia</taxon>
    </lineage>
</organism>
<protein>
    <submittedName>
        <fullName evidence="1">Uncharacterized protein</fullName>
    </submittedName>
</protein>
<keyword evidence="2" id="KW-1185">Reference proteome</keyword>
<evidence type="ECO:0000313" key="1">
    <source>
        <dbReference type="EMBL" id="KAK6950073.1"/>
    </source>
</evidence>
<dbReference type="EMBL" id="JBANMG010000008">
    <property type="protein sequence ID" value="KAK6950073.1"/>
    <property type="molecule type" value="Genomic_DNA"/>
</dbReference>
<sequence>MAEVYCICVIAYMEGRRSRPRGELSSTLEALDKRTRQLETISQVTPPPPFLEITWDSLTWRVCRLSRLLPPAPALKKAPPLGNAASLSLLKCAISAIRVENQIPWLEDEELEEKEFLKLAAQWLYYYAGQRNLDIRKPSFKFEDVCSLALDLSLEAESGLHWNRRPIPSPPHPIIYPAINARRSRCCGCCTCNCHRHLRSRRDSSVSSDGSSRERSCRGRWPVLGWFRKLAFWRRRRIVDDSSSSSGTIVDD</sequence>
<proteinExistence type="predicted"/>